<sequence length="50" mass="6262">MGIKSIRKCVRRYLYDEDNNFPWKIYSGQRRIKESKNPCRTFRQFFFHSN</sequence>
<organism evidence="1 2">
    <name type="scientific">[Clostridium] ultunense Esp</name>
    <dbReference type="NCBI Taxonomy" id="1288971"/>
    <lineage>
        <taxon>Bacteria</taxon>
        <taxon>Bacillati</taxon>
        <taxon>Bacillota</taxon>
        <taxon>Tissierellia</taxon>
        <taxon>Tissierellales</taxon>
        <taxon>Tepidimicrobiaceae</taxon>
        <taxon>Schnuerera</taxon>
    </lineage>
</organism>
<dbReference type="Proteomes" id="UP000245423">
    <property type="component" value="Chromosome 1"/>
</dbReference>
<dbReference type="AlphaFoldDB" id="A0A1M4PQU0"/>
<proteinExistence type="predicted"/>
<protein>
    <submittedName>
        <fullName evidence="1">Uncharacterized protein</fullName>
    </submittedName>
</protein>
<accession>A0A1M4PQU0</accession>
<keyword evidence="2" id="KW-1185">Reference proteome</keyword>
<dbReference type="EMBL" id="LT669839">
    <property type="protein sequence ID" value="SHD77840.1"/>
    <property type="molecule type" value="Genomic_DNA"/>
</dbReference>
<evidence type="ECO:0000313" key="1">
    <source>
        <dbReference type="EMBL" id="SHD77840.1"/>
    </source>
</evidence>
<evidence type="ECO:0000313" key="2">
    <source>
        <dbReference type="Proteomes" id="UP000245423"/>
    </source>
</evidence>
<gene>
    <name evidence="1" type="ORF">CUESP1_2494</name>
</gene>
<name>A0A1M4PQU0_9FIRM</name>
<reference evidence="1 2" key="1">
    <citation type="submission" date="2016-11" db="EMBL/GenBank/DDBJ databases">
        <authorList>
            <person name="Manzoor S."/>
        </authorList>
    </citation>
    <scope>NUCLEOTIDE SEQUENCE [LARGE SCALE GENOMIC DNA]</scope>
    <source>
        <strain evidence="1">Clostridium ultunense strain Esp</strain>
    </source>
</reference>